<dbReference type="AlphaFoldDB" id="A0AAD0ZFZ7"/>
<dbReference type="Proteomes" id="UP000280455">
    <property type="component" value="Chromosome"/>
</dbReference>
<gene>
    <name evidence="1" type="ORF">C4K07_1412</name>
</gene>
<name>A0AAD0ZFZ7_9PSED</name>
<proteinExistence type="predicted"/>
<evidence type="ECO:0000313" key="2">
    <source>
        <dbReference type="Proteomes" id="UP000280455"/>
    </source>
</evidence>
<organism evidence="1 2">
    <name type="scientific">Pseudomonas chlororaphis subsp. aureofaciens</name>
    <dbReference type="NCBI Taxonomy" id="587851"/>
    <lineage>
        <taxon>Bacteria</taxon>
        <taxon>Pseudomonadati</taxon>
        <taxon>Pseudomonadota</taxon>
        <taxon>Gammaproteobacteria</taxon>
        <taxon>Pseudomonadales</taxon>
        <taxon>Pseudomonadaceae</taxon>
        <taxon>Pseudomonas</taxon>
    </lineage>
</organism>
<protein>
    <submittedName>
        <fullName evidence="1">Uncharacterized protein</fullName>
    </submittedName>
</protein>
<sequence>MEGHAIDLLPMQRSGEAPEVKHVGFLALDGERGGGAVSLR</sequence>
<reference evidence="1 2" key="1">
    <citation type="submission" date="2018-03" db="EMBL/GenBank/DDBJ databases">
        <title>Diversity of phytobeneficial traits revealed by whole-genome analysis of worldwide-isolated phenazine-producing Pseudomonas spp.</title>
        <authorList>
            <person name="Biessy A."/>
            <person name="Novinscak A."/>
            <person name="Blom J."/>
            <person name="Leger G."/>
            <person name="Thomashow L.S."/>
            <person name="Cazorla F.M."/>
            <person name="Josic D."/>
            <person name="Filion M."/>
        </authorList>
    </citation>
    <scope>NUCLEOTIDE SEQUENCE [LARGE SCALE GENOMIC DNA]</scope>
    <source>
        <strain evidence="1 2">ChPhzS24</strain>
    </source>
</reference>
<dbReference type="EMBL" id="CP027750">
    <property type="protein sequence ID" value="AZE28214.1"/>
    <property type="molecule type" value="Genomic_DNA"/>
</dbReference>
<accession>A0AAD0ZFZ7</accession>
<evidence type="ECO:0000313" key="1">
    <source>
        <dbReference type="EMBL" id="AZE28214.1"/>
    </source>
</evidence>